<accession>A0AB33FDY3</accession>
<name>A0AB33FDY3_XANCI</name>
<evidence type="ECO:0000256" key="1">
    <source>
        <dbReference type="SAM" id="MobiDB-lite"/>
    </source>
</evidence>
<dbReference type="EMBL" id="CP021015">
    <property type="protein sequence ID" value="ATS86357.1"/>
    <property type="molecule type" value="Genomic_DNA"/>
</dbReference>
<dbReference type="PROSITE" id="PS51257">
    <property type="entry name" value="PROKAR_LIPOPROTEIN"/>
    <property type="match status" value="1"/>
</dbReference>
<feature type="signal peptide" evidence="2">
    <location>
        <begin position="1"/>
        <end position="32"/>
    </location>
</feature>
<dbReference type="Proteomes" id="UP000230560">
    <property type="component" value="Chromosome"/>
</dbReference>
<dbReference type="AlphaFoldDB" id="A0AB33FDY3"/>
<evidence type="ECO:0000313" key="3">
    <source>
        <dbReference type="EMBL" id="ATS86357.1"/>
    </source>
</evidence>
<protein>
    <submittedName>
        <fullName evidence="3">Uncharacterized protein</fullName>
    </submittedName>
</protein>
<keyword evidence="2" id="KW-0732">Signal</keyword>
<organism evidence="3 4">
    <name type="scientific">Xanthomonas citri pv. phaseoli var. fuscans</name>
    <dbReference type="NCBI Taxonomy" id="473423"/>
    <lineage>
        <taxon>Bacteria</taxon>
        <taxon>Pseudomonadati</taxon>
        <taxon>Pseudomonadota</taxon>
        <taxon>Gammaproteobacteria</taxon>
        <taxon>Lysobacterales</taxon>
        <taxon>Lysobacteraceae</taxon>
        <taxon>Xanthomonas</taxon>
    </lineage>
</organism>
<reference evidence="3 4" key="1">
    <citation type="journal article" date="2017" name="BMC Genomics">
        <title>Xanthomonas adaptation to common bean is associated with horizontal transfers of genes encoding TAL effectors.</title>
        <authorList>
            <person name="Ruh M."/>
            <person name="Briand M."/>
            <person name="Bonneau S."/>
            <person name="Jacques M.A."/>
            <person name="Chen N.W.G."/>
        </authorList>
    </citation>
    <scope>NUCLEOTIDE SEQUENCE [LARGE SCALE GENOMIC DNA]</scope>
    <source>
        <strain evidence="3 4">CFBP6991</strain>
    </source>
</reference>
<proteinExistence type="predicted"/>
<evidence type="ECO:0000313" key="4">
    <source>
        <dbReference type="Proteomes" id="UP000230560"/>
    </source>
</evidence>
<gene>
    <name evidence="3" type="ORF">XcfCFBP6991P_22400</name>
</gene>
<feature type="chain" id="PRO_5044336416" evidence="2">
    <location>
        <begin position="33"/>
        <end position="79"/>
    </location>
</feature>
<feature type="region of interest" description="Disordered" evidence="1">
    <location>
        <begin position="29"/>
        <end position="53"/>
    </location>
</feature>
<sequence length="79" mass="8302">MKKTGRRPRPSLMLLWLTCAMVLSSCATGGQAAKPSASPKLPPAPANVMRPPSAEKSLRALLFESAVTPTTSSAPAKPW</sequence>
<evidence type="ECO:0000256" key="2">
    <source>
        <dbReference type="SAM" id="SignalP"/>
    </source>
</evidence>